<dbReference type="CDD" id="cd00130">
    <property type="entry name" value="PAS"/>
    <property type="match status" value="1"/>
</dbReference>
<evidence type="ECO:0000256" key="3">
    <source>
        <dbReference type="ARBA" id="ARBA00023170"/>
    </source>
</evidence>
<dbReference type="PANTHER" id="PTHR44329:SF214">
    <property type="entry name" value="PROTEIN KINASE DOMAIN-CONTAINING PROTEIN"/>
    <property type="match status" value="1"/>
</dbReference>
<keyword evidence="3" id="KW-0675">Receptor</keyword>
<dbReference type="Proteomes" id="UP001497392">
    <property type="component" value="Unassembled WGS sequence"/>
</dbReference>
<keyword evidence="9" id="KW-1185">Reference proteome</keyword>
<dbReference type="Pfam" id="PF01590">
    <property type="entry name" value="GAF"/>
    <property type="match status" value="1"/>
</dbReference>
<keyword evidence="1" id="KW-0600">Photoreceptor protein</keyword>
<gene>
    <name evidence="8" type="primary">g35</name>
    <name evidence="8" type="ORF">VP750_LOCUS26</name>
</gene>
<dbReference type="SUPFAM" id="SSF56112">
    <property type="entry name" value="Protein kinase-like (PK-like)"/>
    <property type="match status" value="1"/>
</dbReference>
<dbReference type="InterPro" id="IPR003018">
    <property type="entry name" value="GAF"/>
</dbReference>
<name>A0ABP1FL96_9CHLO</name>
<dbReference type="EMBL" id="CAXHTA020000001">
    <property type="protein sequence ID" value="CAL5218367.1"/>
    <property type="molecule type" value="Genomic_DNA"/>
</dbReference>
<evidence type="ECO:0000256" key="1">
    <source>
        <dbReference type="ARBA" id="ARBA00022543"/>
    </source>
</evidence>
<dbReference type="Gene3D" id="3.30.450.40">
    <property type="match status" value="1"/>
</dbReference>
<evidence type="ECO:0000256" key="5">
    <source>
        <dbReference type="SAM" id="MobiDB-lite"/>
    </source>
</evidence>
<dbReference type="InterPro" id="IPR008266">
    <property type="entry name" value="Tyr_kinase_AS"/>
</dbReference>
<dbReference type="InterPro" id="IPR001245">
    <property type="entry name" value="Ser-Thr/Tyr_kinase_cat_dom"/>
</dbReference>
<feature type="compositionally biased region" description="Low complexity" evidence="5">
    <location>
        <begin position="547"/>
        <end position="562"/>
    </location>
</feature>
<dbReference type="InterPro" id="IPR000014">
    <property type="entry name" value="PAS"/>
</dbReference>
<dbReference type="PROSITE" id="PS50011">
    <property type="entry name" value="PROTEIN_KINASE_DOM"/>
    <property type="match status" value="1"/>
</dbReference>
<dbReference type="InterPro" id="IPR051681">
    <property type="entry name" value="Ser/Thr_Kinases-Pseudokinases"/>
</dbReference>
<evidence type="ECO:0000259" key="7">
    <source>
        <dbReference type="PROSITE" id="PS50112"/>
    </source>
</evidence>
<dbReference type="Gene3D" id="3.30.450.20">
    <property type="entry name" value="PAS domain"/>
    <property type="match status" value="1"/>
</dbReference>
<sequence>MGQTSSCLGGSQPQRRTEEVTGVKQQEPEYQKSPKQKLQRNSDEGLQGHQRTCQTEHITAGDLQVDGSKRAGIPCNDSALFSSVEPLDHTPPVTDEHSRRRSMQGLQYETVNLGPPKPPCNQERLATLRALECTEGPPNPELEHIIQLACTVFGTSNALVALLDSDKIIIRNGSGMFAPGDFPWRYSFCGYTLSSPNQTTMVVEDALQDARFKHNPYVNGEPPVRFYCGTPLIASNGHRLGTLCFADNEAHSFDAERCNILNNMAELCVREIERDFVIRRQSMESTEQLINAGMMRALEAFQEAILMVDTTDPECWTVLHVNKTFVEQTGLTRQEVICSPFWDTFELKSSAPLEETLERAALNKEFALSGVVLRHPELGLDSAVESAQPTLRKFAMGFRPANHGQLENSIPIGVPSYVPSAEDSGKGIFFVSMHELSTLSKSSSTVSSMLSDISFREPPFPDLELGTLLGKGGYGSVYRGTFNGQPCAVKVIDDLAAIIMRDGEPLEASIMEGISHPNIVNIIAHAVTDNTRQKVVHDSVHSEAQLSSKPSRSSKRSGSSASNDSTAWLILEFCDKGCLQEAVDKGWFRKERELTRPGSGIPDIAQILATALDIAQGVVFLHARDVVHGDLTGGNVLLTSCDSAPHGFRAKISDFGLARNLTIQSKIETRTYGTITHMPLELLCDGIMSKACDVYAFGVLMWEMMAGCRAWASMKHAQIMHSIVVERKALQFPAHTPPAYKALAQRCLSYTPSERPSCAGIISSIKAMQASF</sequence>
<dbReference type="PROSITE" id="PS50112">
    <property type="entry name" value="PAS"/>
    <property type="match status" value="1"/>
</dbReference>
<feature type="region of interest" description="Disordered" evidence="5">
    <location>
        <begin position="79"/>
        <end position="102"/>
    </location>
</feature>
<organism evidence="8 9">
    <name type="scientific">Coccomyxa viridis</name>
    <dbReference type="NCBI Taxonomy" id="1274662"/>
    <lineage>
        <taxon>Eukaryota</taxon>
        <taxon>Viridiplantae</taxon>
        <taxon>Chlorophyta</taxon>
        <taxon>core chlorophytes</taxon>
        <taxon>Trebouxiophyceae</taxon>
        <taxon>Trebouxiophyceae incertae sedis</taxon>
        <taxon>Coccomyxaceae</taxon>
        <taxon>Coccomyxa</taxon>
    </lineage>
</organism>
<keyword evidence="4" id="KW-0547">Nucleotide-binding</keyword>
<evidence type="ECO:0000313" key="8">
    <source>
        <dbReference type="EMBL" id="CAL5218367.1"/>
    </source>
</evidence>
<proteinExistence type="predicted"/>
<dbReference type="InterPro" id="IPR000719">
    <property type="entry name" value="Prot_kinase_dom"/>
</dbReference>
<dbReference type="InterPro" id="IPR029016">
    <property type="entry name" value="GAF-like_dom_sf"/>
</dbReference>
<feature type="domain" description="PAS" evidence="7">
    <location>
        <begin position="290"/>
        <end position="364"/>
    </location>
</feature>
<dbReference type="Gene3D" id="1.10.510.10">
    <property type="entry name" value="Transferase(Phosphotransferase) domain 1"/>
    <property type="match status" value="1"/>
</dbReference>
<dbReference type="PROSITE" id="PS00107">
    <property type="entry name" value="PROTEIN_KINASE_ATP"/>
    <property type="match status" value="1"/>
</dbReference>
<accession>A0ABP1FL96</accession>
<feature type="region of interest" description="Disordered" evidence="5">
    <location>
        <begin position="1"/>
        <end position="52"/>
    </location>
</feature>
<evidence type="ECO:0000259" key="6">
    <source>
        <dbReference type="PROSITE" id="PS50011"/>
    </source>
</evidence>
<feature type="region of interest" description="Disordered" evidence="5">
    <location>
        <begin position="537"/>
        <end position="562"/>
    </location>
</feature>
<keyword evidence="1" id="KW-0157">Chromophore</keyword>
<reference evidence="8 9" key="1">
    <citation type="submission" date="2024-06" db="EMBL/GenBank/DDBJ databases">
        <authorList>
            <person name="Kraege A."/>
            <person name="Thomma B."/>
        </authorList>
    </citation>
    <scope>NUCLEOTIDE SEQUENCE [LARGE SCALE GENOMIC DNA]</scope>
</reference>
<feature type="compositionally biased region" description="Polar residues" evidence="5">
    <location>
        <begin position="1"/>
        <end position="14"/>
    </location>
</feature>
<feature type="domain" description="Protein kinase" evidence="6">
    <location>
        <begin position="463"/>
        <end position="772"/>
    </location>
</feature>
<protein>
    <submittedName>
        <fullName evidence="8">G35 protein</fullName>
    </submittedName>
</protein>
<dbReference type="SUPFAM" id="SSF55785">
    <property type="entry name" value="PYP-like sensor domain (PAS domain)"/>
    <property type="match status" value="1"/>
</dbReference>
<dbReference type="InterPro" id="IPR017441">
    <property type="entry name" value="Protein_kinase_ATP_BS"/>
</dbReference>
<feature type="compositionally biased region" description="Basic and acidic residues" evidence="5">
    <location>
        <begin position="15"/>
        <end position="32"/>
    </location>
</feature>
<evidence type="ECO:0000256" key="2">
    <source>
        <dbReference type="ARBA" id="ARBA00022606"/>
    </source>
</evidence>
<keyword evidence="4" id="KW-0067">ATP-binding</keyword>
<dbReference type="PROSITE" id="PS00109">
    <property type="entry name" value="PROTEIN_KINASE_TYR"/>
    <property type="match status" value="1"/>
</dbReference>
<evidence type="ECO:0000256" key="4">
    <source>
        <dbReference type="PROSITE-ProRule" id="PRU10141"/>
    </source>
</evidence>
<dbReference type="PANTHER" id="PTHR44329">
    <property type="entry name" value="SERINE/THREONINE-PROTEIN KINASE TNNI3K-RELATED"/>
    <property type="match status" value="1"/>
</dbReference>
<keyword evidence="2" id="KW-0716">Sensory transduction</keyword>
<feature type="binding site" evidence="4">
    <location>
        <position position="490"/>
    </location>
    <ligand>
        <name>ATP</name>
        <dbReference type="ChEBI" id="CHEBI:30616"/>
    </ligand>
</feature>
<dbReference type="SUPFAM" id="SSF55781">
    <property type="entry name" value="GAF domain-like"/>
    <property type="match status" value="1"/>
</dbReference>
<dbReference type="InterPro" id="IPR011009">
    <property type="entry name" value="Kinase-like_dom_sf"/>
</dbReference>
<evidence type="ECO:0000313" key="9">
    <source>
        <dbReference type="Proteomes" id="UP001497392"/>
    </source>
</evidence>
<comment type="caution">
    <text evidence="8">The sequence shown here is derived from an EMBL/GenBank/DDBJ whole genome shotgun (WGS) entry which is preliminary data.</text>
</comment>
<dbReference type="InterPro" id="IPR035965">
    <property type="entry name" value="PAS-like_dom_sf"/>
</dbReference>
<dbReference type="Gene3D" id="3.30.200.20">
    <property type="entry name" value="Phosphorylase Kinase, domain 1"/>
    <property type="match status" value="1"/>
</dbReference>
<dbReference type="Pfam" id="PF07714">
    <property type="entry name" value="PK_Tyr_Ser-Thr"/>
    <property type="match status" value="1"/>
</dbReference>